<evidence type="ECO:0000313" key="1">
    <source>
        <dbReference type="EMBL" id="QDT02189.1"/>
    </source>
</evidence>
<keyword evidence="2" id="KW-1185">Reference proteome</keyword>
<name>A0A517N4X3_9BACT</name>
<dbReference type="RefSeq" id="WP_145167949.1">
    <property type="nucleotide sequence ID" value="NZ_CP036525.1"/>
</dbReference>
<protein>
    <submittedName>
        <fullName evidence="1">Uncharacterized protein</fullName>
    </submittedName>
</protein>
<sequence length="125" mass="13846">MSFDTTIALGEKAKTIRSETVQLSDTLHAADERNLSEQYPDDEGISKDERVIIASDFESGIDAPFKIARKGVVALQNDKIAFTGKGCVQITATRNVDQGGDVKIQWDKGVDTCFIRVYVRFDKDT</sequence>
<dbReference type="Gene3D" id="2.60.120.200">
    <property type="match status" value="1"/>
</dbReference>
<organism evidence="1 2">
    <name type="scientific">Rubripirellula lacrimiformis</name>
    <dbReference type="NCBI Taxonomy" id="1930273"/>
    <lineage>
        <taxon>Bacteria</taxon>
        <taxon>Pseudomonadati</taxon>
        <taxon>Planctomycetota</taxon>
        <taxon>Planctomycetia</taxon>
        <taxon>Pirellulales</taxon>
        <taxon>Pirellulaceae</taxon>
        <taxon>Rubripirellula</taxon>
    </lineage>
</organism>
<reference evidence="1 2" key="1">
    <citation type="submission" date="2019-02" db="EMBL/GenBank/DDBJ databases">
        <title>Deep-cultivation of Planctomycetes and their phenomic and genomic characterization uncovers novel biology.</title>
        <authorList>
            <person name="Wiegand S."/>
            <person name="Jogler M."/>
            <person name="Boedeker C."/>
            <person name="Pinto D."/>
            <person name="Vollmers J."/>
            <person name="Rivas-Marin E."/>
            <person name="Kohn T."/>
            <person name="Peeters S.H."/>
            <person name="Heuer A."/>
            <person name="Rast P."/>
            <person name="Oberbeckmann S."/>
            <person name="Bunk B."/>
            <person name="Jeske O."/>
            <person name="Meyerdierks A."/>
            <person name="Storesund J.E."/>
            <person name="Kallscheuer N."/>
            <person name="Luecker S."/>
            <person name="Lage O.M."/>
            <person name="Pohl T."/>
            <person name="Merkel B.J."/>
            <person name="Hornburger P."/>
            <person name="Mueller R.-W."/>
            <person name="Bruemmer F."/>
            <person name="Labrenz M."/>
            <person name="Spormann A.M."/>
            <person name="Op den Camp H."/>
            <person name="Overmann J."/>
            <person name="Amann R."/>
            <person name="Jetten M.S.M."/>
            <person name="Mascher T."/>
            <person name="Medema M.H."/>
            <person name="Devos D.P."/>
            <person name="Kaster A.-K."/>
            <person name="Ovreas L."/>
            <person name="Rohde M."/>
            <person name="Galperin M.Y."/>
            <person name="Jogler C."/>
        </authorList>
    </citation>
    <scope>NUCLEOTIDE SEQUENCE [LARGE SCALE GENOMIC DNA]</scope>
    <source>
        <strain evidence="1 2">K22_7</strain>
    </source>
</reference>
<gene>
    <name evidence="1" type="ORF">K227x_05610</name>
</gene>
<accession>A0A517N4X3</accession>
<dbReference type="AlphaFoldDB" id="A0A517N4X3"/>
<proteinExistence type="predicted"/>
<dbReference type="EMBL" id="CP036525">
    <property type="protein sequence ID" value="QDT02189.1"/>
    <property type="molecule type" value="Genomic_DNA"/>
</dbReference>
<dbReference type="Proteomes" id="UP000318538">
    <property type="component" value="Chromosome"/>
</dbReference>
<evidence type="ECO:0000313" key="2">
    <source>
        <dbReference type="Proteomes" id="UP000318538"/>
    </source>
</evidence>
<dbReference type="KEGG" id="rlc:K227x_05610"/>